<evidence type="ECO:0000256" key="4">
    <source>
        <dbReference type="PROSITE-ProRule" id="PRU00076"/>
    </source>
</evidence>
<reference evidence="5" key="1">
    <citation type="submission" date="2020-11" db="EMBL/GenBank/DDBJ databases">
        <authorList>
            <person name="Tran Van P."/>
        </authorList>
    </citation>
    <scope>NUCLEOTIDE SEQUENCE</scope>
</reference>
<dbReference type="PANTHER" id="PTHR11219">
    <property type="entry name" value="TENEURIN AND N-ACETYLGLUCOSAMINE-1-PHOSPHODIESTER ALPHA-N-ACETYLGLUCOSAMINIDASE"/>
    <property type="match status" value="1"/>
</dbReference>
<organism evidence="5">
    <name type="scientific">Cyprideis torosa</name>
    <dbReference type="NCBI Taxonomy" id="163714"/>
    <lineage>
        <taxon>Eukaryota</taxon>
        <taxon>Metazoa</taxon>
        <taxon>Ecdysozoa</taxon>
        <taxon>Arthropoda</taxon>
        <taxon>Crustacea</taxon>
        <taxon>Oligostraca</taxon>
        <taxon>Ostracoda</taxon>
        <taxon>Podocopa</taxon>
        <taxon>Podocopida</taxon>
        <taxon>Cytherocopina</taxon>
        <taxon>Cytheroidea</taxon>
        <taxon>Cytherideidae</taxon>
        <taxon>Cyprideis</taxon>
    </lineage>
</organism>
<dbReference type="SUPFAM" id="SSF57196">
    <property type="entry name" value="EGF/Laminin"/>
    <property type="match status" value="1"/>
</dbReference>
<keyword evidence="3 4" id="KW-1015">Disulfide bond</keyword>
<dbReference type="Pfam" id="PF25020">
    <property type="entry name" value="TTR_TEN1-4"/>
    <property type="match status" value="1"/>
</dbReference>
<evidence type="ECO:0000256" key="3">
    <source>
        <dbReference type="ARBA" id="ARBA00023157"/>
    </source>
</evidence>
<dbReference type="EMBL" id="OB660858">
    <property type="protein sequence ID" value="CAD7226550.1"/>
    <property type="molecule type" value="Genomic_DNA"/>
</dbReference>
<gene>
    <name evidence="5" type="ORF">CTOB1V02_LOCUS4468</name>
</gene>
<feature type="disulfide bond" evidence="4">
    <location>
        <begin position="36"/>
        <end position="46"/>
    </location>
</feature>
<keyword evidence="1 4" id="KW-0245">EGF-like domain</keyword>
<keyword evidence="2" id="KW-0677">Repeat</keyword>
<name>A0A7R8WCW0_9CRUS</name>
<evidence type="ECO:0000256" key="1">
    <source>
        <dbReference type="ARBA" id="ARBA00022536"/>
    </source>
</evidence>
<proteinExistence type="predicted"/>
<dbReference type="AlphaFoldDB" id="A0A7R8WCW0"/>
<dbReference type="PROSITE" id="PS50026">
    <property type="entry name" value="EGF_3"/>
    <property type="match status" value="1"/>
</dbReference>
<dbReference type="PROSITE" id="PS01186">
    <property type="entry name" value="EGF_2"/>
    <property type="match status" value="1"/>
</dbReference>
<dbReference type="InterPro" id="IPR000742">
    <property type="entry name" value="EGF"/>
</dbReference>
<dbReference type="InterPro" id="IPR051216">
    <property type="entry name" value="Teneurin"/>
</dbReference>
<feature type="disulfide bond" evidence="4">
    <location>
        <begin position="57"/>
        <end position="66"/>
    </location>
</feature>
<accession>A0A7R8WCW0</accession>
<dbReference type="NCBIfam" id="NF033662">
    <property type="entry name" value="acid_disulf_rpt"/>
    <property type="match status" value="1"/>
</dbReference>
<dbReference type="PANTHER" id="PTHR11219:SF69">
    <property type="entry name" value="TENEURIN-A"/>
    <property type="match status" value="1"/>
</dbReference>
<evidence type="ECO:0000256" key="2">
    <source>
        <dbReference type="ARBA" id="ARBA00022737"/>
    </source>
</evidence>
<evidence type="ECO:0000313" key="5">
    <source>
        <dbReference type="EMBL" id="CAD7226550.1"/>
    </source>
</evidence>
<protein>
    <submittedName>
        <fullName evidence="5">Uncharacterized protein</fullName>
    </submittedName>
</protein>
<comment type="caution">
    <text evidence="4">Lacks conserved residue(s) required for the propagation of feature annotation.</text>
</comment>
<sequence length="193" mass="21203">MACVRTACVTVSWAGRDRDVISGRVIPAARSTDTGCKNSCNHHGACALTDGMYHCQCQTGWGGEDCGIELETQCSDGVDNDRDGLVDCEDSECCVQVACAKSLMCPFTPDPVEVLSRKQPPAVTASFYQRMKFLIEEGSVQSYSRKNEYSDMRVSVVRGRVIDHQGLGIKGVRVSVNKQDRRFGFTMTRADGW</sequence>
<dbReference type="PROSITE" id="PS00022">
    <property type="entry name" value="EGF_1"/>
    <property type="match status" value="1"/>
</dbReference>
<dbReference type="OrthoDB" id="6341342at2759"/>
<dbReference type="InterPro" id="IPR056820">
    <property type="entry name" value="TEN_TTR-like"/>
</dbReference>
<dbReference type="GO" id="GO:0008045">
    <property type="term" value="P:motor neuron axon guidance"/>
    <property type="evidence" value="ECO:0007669"/>
    <property type="project" value="TreeGrafter"/>
</dbReference>
<dbReference type="Gene3D" id="2.10.25.10">
    <property type="entry name" value="Laminin"/>
    <property type="match status" value="1"/>
</dbReference>
<dbReference type="Pfam" id="PF00008">
    <property type="entry name" value="EGF"/>
    <property type="match status" value="1"/>
</dbReference>